<sequence>MCVTDCISVIREKMGAKRISRIITIGRNILISSLLIGACIFAGRSDYQDAVLSEMKNNGAYYKLSELHPDANEAELIDLYEEQN</sequence>
<keyword evidence="1" id="KW-1133">Transmembrane helix</keyword>
<organism evidence="2">
    <name type="scientific">gut metagenome</name>
    <dbReference type="NCBI Taxonomy" id="749906"/>
    <lineage>
        <taxon>unclassified sequences</taxon>
        <taxon>metagenomes</taxon>
        <taxon>organismal metagenomes</taxon>
    </lineage>
</organism>
<accession>J9CCQ8</accession>
<gene>
    <name evidence="2" type="ORF">EVA_14151</name>
</gene>
<dbReference type="EMBL" id="AMCI01004613">
    <property type="protein sequence ID" value="EJW97745.1"/>
    <property type="molecule type" value="Genomic_DNA"/>
</dbReference>
<keyword evidence="1" id="KW-0472">Membrane</keyword>
<protein>
    <submittedName>
        <fullName evidence="2">Uncharacterized protein</fullName>
    </submittedName>
</protein>
<proteinExistence type="predicted"/>
<name>J9CCQ8_9ZZZZ</name>
<evidence type="ECO:0000313" key="2">
    <source>
        <dbReference type="EMBL" id="EJW97745.1"/>
    </source>
</evidence>
<comment type="caution">
    <text evidence="2">The sequence shown here is derived from an EMBL/GenBank/DDBJ whole genome shotgun (WGS) entry which is preliminary data.</text>
</comment>
<evidence type="ECO:0000256" key="1">
    <source>
        <dbReference type="SAM" id="Phobius"/>
    </source>
</evidence>
<keyword evidence="1" id="KW-0812">Transmembrane</keyword>
<feature type="transmembrane region" description="Helical" evidence="1">
    <location>
        <begin position="22"/>
        <end position="43"/>
    </location>
</feature>
<dbReference type="AlphaFoldDB" id="J9CCQ8"/>
<reference evidence="2" key="1">
    <citation type="journal article" date="2012" name="PLoS ONE">
        <title>Gene sets for utilization of primary and secondary nutrition supplies in the distal gut of endangered iberian lynx.</title>
        <authorList>
            <person name="Alcaide M."/>
            <person name="Messina E."/>
            <person name="Richter M."/>
            <person name="Bargiela R."/>
            <person name="Peplies J."/>
            <person name="Huws S.A."/>
            <person name="Newbold C.J."/>
            <person name="Golyshin P.N."/>
            <person name="Simon M.A."/>
            <person name="Lopez G."/>
            <person name="Yakimov M.M."/>
            <person name="Ferrer M."/>
        </authorList>
    </citation>
    <scope>NUCLEOTIDE SEQUENCE</scope>
</reference>